<feature type="binding site" evidence="6">
    <location>
        <position position="530"/>
    </location>
    <ligand>
        <name>substrate</name>
    </ligand>
</feature>
<dbReference type="GO" id="GO:0006537">
    <property type="term" value="P:glutamate biosynthetic process"/>
    <property type="evidence" value="ECO:0007669"/>
    <property type="project" value="TreeGrafter"/>
</dbReference>
<dbReference type="Pfam" id="PF04960">
    <property type="entry name" value="Glutaminase"/>
    <property type="match status" value="2"/>
</dbReference>
<reference evidence="7" key="1">
    <citation type="submission" date="2021-03" db="EMBL/GenBank/DDBJ databases">
        <title>Acanthopleuribacteraceae sp. M133.</title>
        <authorList>
            <person name="Wang G."/>
        </authorList>
    </citation>
    <scope>NUCLEOTIDE SEQUENCE</scope>
    <source>
        <strain evidence="7">M133</strain>
    </source>
</reference>
<dbReference type="AlphaFoldDB" id="A0A8A4TSC9"/>
<keyword evidence="4 6" id="KW-0378">Hydrolase</keyword>
<proteinExistence type="inferred from homology"/>
<dbReference type="RefSeq" id="WP_237382061.1">
    <property type="nucleotide sequence ID" value="NZ_CP071793.1"/>
</dbReference>
<feature type="binding site" evidence="6">
    <location>
        <position position="507"/>
    </location>
    <ligand>
        <name>substrate</name>
    </ligand>
</feature>
<gene>
    <name evidence="6 7" type="primary">glsA</name>
    <name evidence="7" type="ORF">J3U87_05700</name>
</gene>
<dbReference type="EC" id="3.5.1.2" evidence="3 6"/>
<comment type="subunit">
    <text evidence="2 6">Homotetramer.</text>
</comment>
<dbReference type="HAMAP" id="MF_00313">
    <property type="entry name" value="Glutaminase"/>
    <property type="match status" value="2"/>
</dbReference>
<keyword evidence="6" id="KW-0007">Acetylation</keyword>
<dbReference type="InterPro" id="IPR012338">
    <property type="entry name" value="Beta-lactam/transpept-like"/>
</dbReference>
<dbReference type="GO" id="GO:0004359">
    <property type="term" value="F:glutaminase activity"/>
    <property type="evidence" value="ECO:0007669"/>
    <property type="project" value="UniProtKB-UniRule"/>
</dbReference>
<dbReference type="GO" id="GO:0006543">
    <property type="term" value="P:L-glutamine catabolic process"/>
    <property type="evidence" value="ECO:0007669"/>
    <property type="project" value="TreeGrafter"/>
</dbReference>
<sequence>MKRRDAEIGAASTGRTGADHPIQRELEAVFESCRDIDGGAPADYIPELARVDPDRFAAAVCLTDGRVFSVGGARDAFTLQSMVKPFLYGTALHRFTPEAVHARVGVEPTGRPFDAMLILESGSKRPHNPMVNAGAIGVAGMFSHGSEREQVRRIRSIFSDLMGRENIEFDSAVYLSERDTGFGNRALAHLMHFFHMLDVPVETALDFYFKACAVRANCHDLAVMAATLANAGTHPLTGRKVLPAKVVRDVLTVMATCGLYDYAGRFWFDVGVPAKSGVCGGIFAVVPGRMGIAVFSPRLDENGNSVRGLSFLERLSKRRGIHVFLPAARAPVVVRPQPTRSAPLVLRWACTSAFESALCTTGGSNSDFYPELQAANPHRMAVAICTADGVEAAFGDADEGFTLQAAASPFSYALALQRHGMQRVHRKLGVEPSGNPFHAIHLDQRLRRPHNPLNNAGALTIASMLLGPNASHQLGDMLTAYREFAGSDQPEVDMLALASERTAGERNRAIAYLLRKFDIIPEVTPTLERYFLQNSVRVDCRLLARMGATLAAGGRNPITGRQVIDPDLVPHILTVMATCGMHDSSGQFAFDVGIPAKSAISGAIVAAVPGQMGIAVYSPPLDPYGTSVRGAAMLGTLARDLGLQMFTCPAPG</sequence>
<evidence type="ECO:0000256" key="2">
    <source>
        <dbReference type="ARBA" id="ARBA00011881"/>
    </source>
</evidence>
<feature type="binding site" evidence="6">
    <location>
        <position position="132"/>
    </location>
    <ligand>
        <name>substrate</name>
    </ligand>
</feature>
<keyword evidence="8" id="KW-1185">Reference proteome</keyword>
<dbReference type="PANTHER" id="PTHR12544">
    <property type="entry name" value="GLUTAMINASE"/>
    <property type="match status" value="1"/>
</dbReference>
<evidence type="ECO:0000256" key="4">
    <source>
        <dbReference type="ARBA" id="ARBA00022801"/>
    </source>
</evidence>
<dbReference type="KEGG" id="scor:J3U87_05700"/>
<comment type="similarity">
    <text evidence="1 6">Belongs to the glutaminase family.</text>
</comment>
<evidence type="ECO:0000256" key="3">
    <source>
        <dbReference type="ARBA" id="ARBA00012918"/>
    </source>
</evidence>
<dbReference type="InterPro" id="IPR015868">
    <property type="entry name" value="Glutaminase"/>
</dbReference>
<dbReference type="Gene3D" id="3.40.710.10">
    <property type="entry name" value="DD-peptidase/beta-lactamase superfamily"/>
    <property type="match status" value="2"/>
</dbReference>
<feature type="binding site" evidence="6">
    <location>
        <position position="260"/>
    </location>
    <ligand>
        <name>substrate</name>
    </ligand>
</feature>
<feature type="binding site" evidence="6">
    <location>
        <position position="184"/>
    </location>
    <ligand>
        <name>substrate</name>
    </ligand>
</feature>
<feature type="binding site" evidence="6">
    <location>
        <position position="81"/>
    </location>
    <ligand>
        <name>substrate</name>
    </ligand>
</feature>
<dbReference type="SUPFAM" id="SSF56601">
    <property type="entry name" value="beta-lactamase/transpeptidase-like"/>
    <property type="match status" value="2"/>
</dbReference>
<name>A0A8A4TSC9_SULCO</name>
<evidence type="ECO:0000256" key="1">
    <source>
        <dbReference type="ARBA" id="ARBA00011076"/>
    </source>
</evidence>
<dbReference type="FunFam" id="3.40.710.10:FF:000005">
    <property type="entry name" value="Glutaminase"/>
    <property type="match status" value="2"/>
</dbReference>
<feature type="binding site" evidence="6">
    <location>
        <position position="278"/>
    </location>
    <ligand>
        <name>substrate</name>
    </ligand>
</feature>
<feature type="binding site" evidence="6">
    <location>
        <position position="455"/>
    </location>
    <ligand>
        <name>substrate</name>
    </ligand>
</feature>
<comment type="catalytic activity">
    <reaction evidence="5 6">
        <text>L-glutamine + H2O = L-glutamate + NH4(+)</text>
        <dbReference type="Rhea" id="RHEA:15889"/>
        <dbReference type="ChEBI" id="CHEBI:15377"/>
        <dbReference type="ChEBI" id="CHEBI:28938"/>
        <dbReference type="ChEBI" id="CHEBI:29985"/>
        <dbReference type="ChEBI" id="CHEBI:58359"/>
        <dbReference type="EC" id="3.5.1.2"/>
    </reaction>
</comment>
<evidence type="ECO:0000313" key="7">
    <source>
        <dbReference type="EMBL" id="QTD51948.1"/>
    </source>
</evidence>
<protein>
    <recommendedName>
        <fullName evidence="3 6">Glutaminase</fullName>
        <ecNumber evidence="3 6">3.5.1.2</ecNumber>
    </recommendedName>
</protein>
<feature type="binding site" evidence="6">
    <location>
        <position position="500"/>
    </location>
    <ligand>
        <name>substrate</name>
    </ligand>
</feature>
<feature type="binding site" evidence="6">
    <location>
        <position position="177"/>
    </location>
    <ligand>
        <name>substrate</name>
    </ligand>
</feature>
<organism evidence="7 8">
    <name type="scientific">Sulfidibacter corallicola</name>
    <dbReference type="NCBI Taxonomy" id="2818388"/>
    <lineage>
        <taxon>Bacteria</taxon>
        <taxon>Pseudomonadati</taxon>
        <taxon>Acidobacteriota</taxon>
        <taxon>Holophagae</taxon>
        <taxon>Acanthopleuribacterales</taxon>
        <taxon>Acanthopleuribacteraceae</taxon>
        <taxon>Sulfidibacter</taxon>
    </lineage>
</organism>
<feature type="binding site" evidence="6">
    <location>
        <position position="208"/>
    </location>
    <ligand>
        <name>substrate</name>
    </ligand>
</feature>
<evidence type="ECO:0000256" key="5">
    <source>
        <dbReference type="ARBA" id="ARBA00049534"/>
    </source>
</evidence>
<dbReference type="EMBL" id="CP071793">
    <property type="protein sequence ID" value="QTD51948.1"/>
    <property type="molecule type" value="Genomic_DNA"/>
</dbReference>
<accession>A0A8A4TSC9</accession>
<dbReference type="Proteomes" id="UP000663929">
    <property type="component" value="Chromosome"/>
</dbReference>
<evidence type="ECO:0000256" key="6">
    <source>
        <dbReference type="HAMAP-Rule" id="MF_00313"/>
    </source>
</evidence>
<dbReference type="PANTHER" id="PTHR12544:SF29">
    <property type="entry name" value="GLUTAMINASE"/>
    <property type="match status" value="1"/>
</dbReference>
<comment type="caution">
    <text evidence="6">Lacks conserved residue(s) required for the propagation of feature annotation.</text>
</comment>
<evidence type="ECO:0000313" key="8">
    <source>
        <dbReference type="Proteomes" id="UP000663929"/>
    </source>
</evidence>
<dbReference type="NCBIfam" id="TIGR03814">
    <property type="entry name" value="Gln_ase"/>
    <property type="match status" value="2"/>
</dbReference>